<dbReference type="RefSeq" id="WP_034249547.1">
    <property type="nucleotide sequence ID" value="NZ_BJYK01000009.1"/>
</dbReference>
<name>A0A511Z1J5_9CELL</name>
<evidence type="ECO:0000259" key="1">
    <source>
        <dbReference type="Pfam" id="PF12867"/>
    </source>
</evidence>
<dbReference type="InterPro" id="IPR024775">
    <property type="entry name" value="DinB-like"/>
</dbReference>
<proteinExistence type="predicted"/>
<protein>
    <recommendedName>
        <fullName evidence="1">DinB-like domain-containing protein</fullName>
    </recommendedName>
</protein>
<dbReference type="Pfam" id="PF12867">
    <property type="entry name" value="DinB_2"/>
    <property type="match status" value="1"/>
</dbReference>
<keyword evidence="3" id="KW-1185">Reference proteome</keyword>
<sequence length="176" mass="19518">MASPDEILPDTKDWTWVLERRCPECAFEAGAVAGSALPALLRGFAARWQEVLLRPDVARRPAPAIWSPLEYACHVRDASCIFRGRAEAMLTQDDPAFENWDQDATALAERYGEQDPATVAGELREAAEATAATFAGVAREQWSRTGRRSDGSVFTVETLGQYYAHDIAHHLWDVRG</sequence>
<dbReference type="Gene3D" id="1.20.120.450">
    <property type="entry name" value="dinb family like domain"/>
    <property type="match status" value="1"/>
</dbReference>
<reference evidence="2 3" key="1">
    <citation type="submission" date="2019-07" db="EMBL/GenBank/DDBJ databases">
        <title>Whole genome shotgun sequence of Actinotalea fermentans NBRC 105374.</title>
        <authorList>
            <person name="Hosoyama A."/>
            <person name="Uohara A."/>
            <person name="Ohji S."/>
            <person name="Ichikawa N."/>
        </authorList>
    </citation>
    <scope>NUCLEOTIDE SEQUENCE [LARGE SCALE GENOMIC DNA]</scope>
    <source>
        <strain evidence="2 3">NBRC 105374</strain>
    </source>
</reference>
<dbReference type="AlphaFoldDB" id="A0A511Z1J5"/>
<dbReference type="SUPFAM" id="SSF109854">
    <property type="entry name" value="DinB/YfiT-like putative metalloenzymes"/>
    <property type="match status" value="1"/>
</dbReference>
<evidence type="ECO:0000313" key="2">
    <source>
        <dbReference type="EMBL" id="GEN81246.1"/>
    </source>
</evidence>
<dbReference type="InterPro" id="IPR034660">
    <property type="entry name" value="DinB/YfiT-like"/>
</dbReference>
<dbReference type="EMBL" id="BJYK01000009">
    <property type="protein sequence ID" value="GEN81246.1"/>
    <property type="molecule type" value="Genomic_DNA"/>
</dbReference>
<dbReference type="OrthoDB" id="3376896at2"/>
<dbReference type="Proteomes" id="UP000321484">
    <property type="component" value="Unassembled WGS sequence"/>
</dbReference>
<comment type="caution">
    <text evidence="2">The sequence shown here is derived from an EMBL/GenBank/DDBJ whole genome shotgun (WGS) entry which is preliminary data.</text>
</comment>
<gene>
    <name evidence="2" type="ORF">AFE02nite_29800</name>
</gene>
<feature type="domain" description="DinB-like" evidence="1">
    <location>
        <begin position="58"/>
        <end position="172"/>
    </location>
</feature>
<organism evidence="2 3">
    <name type="scientific">Actinotalea fermentans</name>
    <dbReference type="NCBI Taxonomy" id="43671"/>
    <lineage>
        <taxon>Bacteria</taxon>
        <taxon>Bacillati</taxon>
        <taxon>Actinomycetota</taxon>
        <taxon>Actinomycetes</taxon>
        <taxon>Micrococcales</taxon>
        <taxon>Cellulomonadaceae</taxon>
        <taxon>Actinotalea</taxon>
    </lineage>
</organism>
<evidence type="ECO:0000313" key="3">
    <source>
        <dbReference type="Proteomes" id="UP000321484"/>
    </source>
</evidence>
<accession>A0A511Z1J5</accession>